<dbReference type="EMBL" id="VAUO01000001">
    <property type="protein sequence ID" value="TLP65409.1"/>
    <property type="molecule type" value="Genomic_DNA"/>
</dbReference>
<name>A0A5R8ZI10_9PSED</name>
<accession>A0A5R8ZI10</accession>
<sequence length="182" mass="18978">MEPFVGEIRLFAFGRIPEGWLPCNGQLVQITNNQLLFALIGTTFGGNGSTNFALPDLRGRVAISRNDVATPPVGAHTVGSVGGQETVSMTMAQMPQHTHLVNASNLSTNQASPTNGYFSSSTTVDYSAPSQPAYAAAGTQMVSLAPITVGSAGGAGTPMNNVQPFLSMNYCIATVGYYPPHP</sequence>
<dbReference type="RefSeq" id="WP_138218032.1">
    <property type="nucleotide sequence ID" value="NZ_VAUO01000001.1"/>
</dbReference>
<comment type="caution">
    <text evidence="2">The sequence shown here is derived from an EMBL/GenBank/DDBJ whole genome shotgun (WGS) entry which is preliminary data.</text>
</comment>
<dbReference type="Pfam" id="PF07484">
    <property type="entry name" value="Collar"/>
    <property type="match status" value="1"/>
</dbReference>
<dbReference type="OrthoDB" id="9810174at2"/>
<dbReference type="SUPFAM" id="SSF88874">
    <property type="entry name" value="Receptor-binding domain of short tail fibre protein gp12"/>
    <property type="match status" value="1"/>
</dbReference>
<evidence type="ECO:0000313" key="2">
    <source>
        <dbReference type="EMBL" id="TLP65409.1"/>
    </source>
</evidence>
<dbReference type="Gene3D" id="3.90.1340.10">
    <property type="entry name" value="Phage tail collar domain"/>
    <property type="match status" value="1"/>
</dbReference>
<reference evidence="2 3" key="1">
    <citation type="submission" date="2019-05" db="EMBL/GenBank/DDBJ databases">
        <title>Pseudomonas sp. SC006 isolated from lettuce that can produce HBGAs.</title>
        <authorList>
            <person name="Wang D."/>
            <person name="Liao N."/>
            <person name="Liu D."/>
            <person name="Zhang Z."/>
            <person name="Zou S."/>
        </authorList>
    </citation>
    <scope>NUCLEOTIDE SEQUENCE [LARGE SCALE GENOMIC DNA]</scope>
    <source>
        <strain evidence="2 3">SC006</strain>
    </source>
</reference>
<keyword evidence="3" id="KW-1185">Reference proteome</keyword>
<dbReference type="Proteomes" id="UP000309819">
    <property type="component" value="Unassembled WGS sequence"/>
</dbReference>
<organism evidence="2 3">
    <name type="scientific">Pseudomonas mosselii</name>
    <dbReference type="NCBI Taxonomy" id="78327"/>
    <lineage>
        <taxon>Bacteria</taxon>
        <taxon>Pseudomonadati</taxon>
        <taxon>Pseudomonadota</taxon>
        <taxon>Gammaproteobacteria</taxon>
        <taxon>Pseudomonadales</taxon>
        <taxon>Pseudomonadaceae</taxon>
        <taxon>Pseudomonas</taxon>
    </lineage>
</organism>
<evidence type="ECO:0000259" key="1">
    <source>
        <dbReference type="Pfam" id="PF07484"/>
    </source>
</evidence>
<dbReference type="InterPro" id="IPR011083">
    <property type="entry name" value="Phage_tail_collar_dom"/>
</dbReference>
<proteinExistence type="predicted"/>
<gene>
    <name evidence="2" type="ORF">FEM01_04320</name>
</gene>
<evidence type="ECO:0000313" key="3">
    <source>
        <dbReference type="Proteomes" id="UP000309819"/>
    </source>
</evidence>
<dbReference type="AlphaFoldDB" id="A0A5R8ZI10"/>
<protein>
    <submittedName>
        <fullName evidence="2">Phage tail protein</fullName>
    </submittedName>
</protein>
<dbReference type="InterPro" id="IPR037053">
    <property type="entry name" value="Phage_tail_collar_dom_sf"/>
</dbReference>
<feature type="domain" description="Phage tail collar" evidence="1">
    <location>
        <begin position="6"/>
        <end position="61"/>
    </location>
</feature>